<sequence length="61" mass="7616">MFFFPLSCFYCYLLQHTARPCQRCMKRDLASTCTDGSHRREKQDSYEECKYYQYQWFIFMI</sequence>
<gene>
    <name evidence="1" type="ORF">BCR42DRAFT_136341</name>
</gene>
<accession>A0A1X2IYB1</accession>
<protein>
    <submittedName>
        <fullName evidence="1">Uncharacterized protein</fullName>
    </submittedName>
</protein>
<dbReference type="EMBL" id="MCGE01000003">
    <property type="protein sequence ID" value="ORZ23461.1"/>
    <property type="molecule type" value="Genomic_DNA"/>
</dbReference>
<dbReference type="Proteomes" id="UP000193560">
    <property type="component" value="Unassembled WGS sequence"/>
</dbReference>
<dbReference type="OrthoDB" id="2538135at2759"/>
<evidence type="ECO:0000313" key="1">
    <source>
        <dbReference type="EMBL" id="ORZ23461.1"/>
    </source>
</evidence>
<evidence type="ECO:0000313" key="2">
    <source>
        <dbReference type="Proteomes" id="UP000193560"/>
    </source>
</evidence>
<name>A0A1X2IYB1_9FUNG</name>
<proteinExistence type="predicted"/>
<organism evidence="1 2">
    <name type="scientific">Absidia repens</name>
    <dbReference type="NCBI Taxonomy" id="90262"/>
    <lineage>
        <taxon>Eukaryota</taxon>
        <taxon>Fungi</taxon>
        <taxon>Fungi incertae sedis</taxon>
        <taxon>Mucoromycota</taxon>
        <taxon>Mucoromycotina</taxon>
        <taxon>Mucoromycetes</taxon>
        <taxon>Mucorales</taxon>
        <taxon>Cunninghamellaceae</taxon>
        <taxon>Absidia</taxon>
    </lineage>
</organism>
<comment type="caution">
    <text evidence="1">The sequence shown here is derived from an EMBL/GenBank/DDBJ whole genome shotgun (WGS) entry which is preliminary data.</text>
</comment>
<reference evidence="1 2" key="1">
    <citation type="submission" date="2016-07" db="EMBL/GenBank/DDBJ databases">
        <title>Pervasive Adenine N6-methylation of Active Genes in Fungi.</title>
        <authorList>
            <consortium name="DOE Joint Genome Institute"/>
            <person name="Mondo S.J."/>
            <person name="Dannebaum R.O."/>
            <person name="Kuo R.C."/>
            <person name="Labutti K."/>
            <person name="Haridas S."/>
            <person name="Kuo A."/>
            <person name="Salamov A."/>
            <person name="Ahrendt S.R."/>
            <person name="Lipzen A."/>
            <person name="Sullivan W."/>
            <person name="Andreopoulos W.B."/>
            <person name="Clum A."/>
            <person name="Lindquist E."/>
            <person name="Daum C."/>
            <person name="Ramamoorthy G.K."/>
            <person name="Gryganskyi A."/>
            <person name="Culley D."/>
            <person name="Magnuson J.K."/>
            <person name="James T.Y."/>
            <person name="O'Malley M.A."/>
            <person name="Stajich J.E."/>
            <person name="Spatafora J.W."/>
            <person name="Visel A."/>
            <person name="Grigoriev I.V."/>
        </authorList>
    </citation>
    <scope>NUCLEOTIDE SEQUENCE [LARGE SCALE GENOMIC DNA]</scope>
    <source>
        <strain evidence="1 2">NRRL 1336</strain>
    </source>
</reference>
<dbReference type="AlphaFoldDB" id="A0A1X2IYB1"/>
<keyword evidence="2" id="KW-1185">Reference proteome</keyword>